<gene>
    <name evidence="6" type="ORF">D806_049050</name>
</gene>
<dbReference type="GO" id="GO:0003677">
    <property type="term" value="F:DNA binding"/>
    <property type="evidence" value="ECO:0007669"/>
    <property type="project" value="UniProtKB-KW"/>
</dbReference>
<dbReference type="RefSeq" id="WP_003896407.1">
    <property type="nucleotide sequence ID" value="NZ_CP027541.1"/>
</dbReference>
<dbReference type="CDD" id="cd08460">
    <property type="entry name" value="PBP2_DntR_like_1"/>
    <property type="match status" value="1"/>
</dbReference>
<dbReference type="InterPro" id="IPR050389">
    <property type="entry name" value="LysR-type_TF"/>
</dbReference>
<protein>
    <submittedName>
        <fullName evidence="6">Transcriptional regulator, LysR family protein</fullName>
    </submittedName>
</protein>
<evidence type="ECO:0000313" key="7">
    <source>
        <dbReference type="Proteomes" id="UP000011200"/>
    </source>
</evidence>
<proteinExistence type="inferred from homology"/>
<dbReference type="PANTHER" id="PTHR30118:SF15">
    <property type="entry name" value="TRANSCRIPTIONAL REGULATORY PROTEIN"/>
    <property type="match status" value="1"/>
</dbReference>
<name>A0A2U9PVQ0_MYCSE</name>
<keyword evidence="3" id="KW-0238">DNA-binding</keyword>
<accession>A0A2U9PVQ0</accession>
<dbReference type="InterPro" id="IPR005119">
    <property type="entry name" value="LysR_subst-bd"/>
</dbReference>
<dbReference type="AlphaFoldDB" id="A0A2U9PVQ0"/>
<evidence type="ECO:0000256" key="3">
    <source>
        <dbReference type="ARBA" id="ARBA00023125"/>
    </source>
</evidence>
<dbReference type="PANTHER" id="PTHR30118">
    <property type="entry name" value="HTH-TYPE TRANSCRIPTIONAL REGULATOR LEUO-RELATED"/>
    <property type="match status" value="1"/>
</dbReference>
<evidence type="ECO:0000259" key="5">
    <source>
        <dbReference type="PROSITE" id="PS50931"/>
    </source>
</evidence>
<dbReference type="SUPFAM" id="SSF46785">
    <property type="entry name" value="Winged helix' DNA-binding domain"/>
    <property type="match status" value="1"/>
</dbReference>
<dbReference type="Gene3D" id="3.40.190.10">
    <property type="entry name" value="Periplasmic binding protein-like II"/>
    <property type="match status" value="2"/>
</dbReference>
<dbReference type="PROSITE" id="PS50931">
    <property type="entry name" value="HTH_LYSR"/>
    <property type="match status" value="1"/>
</dbReference>
<dbReference type="Gene3D" id="1.10.10.10">
    <property type="entry name" value="Winged helix-like DNA-binding domain superfamily/Winged helix DNA-binding domain"/>
    <property type="match status" value="1"/>
</dbReference>
<keyword evidence="4" id="KW-0804">Transcription</keyword>
<dbReference type="SUPFAM" id="SSF53850">
    <property type="entry name" value="Periplasmic binding protein-like II"/>
    <property type="match status" value="1"/>
</dbReference>
<dbReference type="EMBL" id="CP027541">
    <property type="protein sequence ID" value="AWT55856.1"/>
    <property type="molecule type" value="Genomic_DNA"/>
</dbReference>
<dbReference type="InterPro" id="IPR036388">
    <property type="entry name" value="WH-like_DNA-bd_sf"/>
</dbReference>
<evidence type="ECO:0000256" key="2">
    <source>
        <dbReference type="ARBA" id="ARBA00023015"/>
    </source>
</evidence>
<dbReference type="GO" id="GO:0003700">
    <property type="term" value="F:DNA-binding transcription factor activity"/>
    <property type="evidence" value="ECO:0007669"/>
    <property type="project" value="InterPro"/>
</dbReference>
<dbReference type="InterPro" id="IPR000847">
    <property type="entry name" value="LysR_HTH_N"/>
</dbReference>
<feature type="domain" description="HTH lysR-type" evidence="5">
    <location>
        <begin position="5"/>
        <end position="62"/>
    </location>
</feature>
<evidence type="ECO:0000256" key="4">
    <source>
        <dbReference type="ARBA" id="ARBA00023163"/>
    </source>
</evidence>
<evidence type="ECO:0000313" key="6">
    <source>
        <dbReference type="EMBL" id="AWT55856.1"/>
    </source>
</evidence>
<keyword evidence="2" id="KW-0805">Transcription regulation</keyword>
<dbReference type="Pfam" id="PF00126">
    <property type="entry name" value="HTH_1"/>
    <property type="match status" value="1"/>
</dbReference>
<dbReference type="Pfam" id="PF03466">
    <property type="entry name" value="LysR_substrate"/>
    <property type="match status" value="1"/>
</dbReference>
<reference evidence="7" key="2">
    <citation type="submission" date="2018-03" db="EMBL/GenBank/DDBJ databases">
        <authorList>
            <person name="Derbyshire K."/>
            <person name="Gray T.A."/>
            <person name="Champion M."/>
        </authorList>
    </citation>
    <scope>NUCLEOTIDE SEQUENCE [LARGE SCALE GENOMIC DNA]</scope>
    <source>
        <strain evidence="7">MKD8</strain>
    </source>
</reference>
<organism evidence="6 7">
    <name type="scientific">Mycolicibacterium smegmatis (strain MKD8)</name>
    <name type="common">Mycobacterium smegmatis</name>
    <dbReference type="NCBI Taxonomy" id="1214915"/>
    <lineage>
        <taxon>Bacteria</taxon>
        <taxon>Bacillati</taxon>
        <taxon>Actinomycetota</taxon>
        <taxon>Actinomycetes</taxon>
        <taxon>Mycobacteriales</taxon>
        <taxon>Mycobacteriaceae</taxon>
        <taxon>Mycolicibacterium</taxon>
    </lineage>
</organism>
<dbReference type="InterPro" id="IPR036390">
    <property type="entry name" value="WH_DNA-bd_sf"/>
</dbReference>
<dbReference type="Proteomes" id="UP000011200">
    <property type="component" value="Chromosome"/>
</dbReference>
<comment type="similarity">
    <text evidence="1">Belongs to the LysR transcriptional regulatory family.</text>
</comment>
<evidence type="ECO:0000256" key="1">
    <source>
        <dbReference type="ARBA" id="ARBA00009437"/>
    </source>
</evidence>
<sequence length="301" mass="32986">MDPQLDLNLLLALDALLDERSVGGAAERLHTSAPAMSRTLARLRRVLDDPVLVRAGREMVPTPRALALQGRVHDVVQQARAVFTPPEVPDLPNLRRTFSVQLGDGLFSHCGPRLLARVHAEALNVTLKFVGESHEDTHSLRDGSVDIEIGQVRRTEPETIIEPLVEENWVGVARAGHELTGKRVTLKRFADAEHVVFSRRGRLRGPVDDLLAEHGLRRRVVACAPSPAGGLFLIQNSDLVGMLPAGIGAQAIATFALQTFTIPLELPPLVIGMAWHPRFDADGAHRWLRDCVRSAVRGPQK</sequence>
<reference evidence="6 7" key="1">
    <citation type="journal article" date="2013" name="Genome Announc.">
        <title>Draft genome sequence of MKD8, a conjugal recipient Mycobacterium smegmatis strain.</title>
        <authorList>
            <person name="Gray T.A."/>
            <person name="Palumbo M.J."/>
            <person name="Derbyshire K.M."/>
        </authorList>
    </citation>
    <scope>NUCLEOTIDE SEQUENCE [LARGE SCALE GENOMIC DNA]</scope>
    <source>
        <strain evidence="6 7">MKD8</strain>
    </source>
</reference>